<name>A0A4R3HTG8_PAULE</name>
<evidence type="ECO:0000313" key="1">
    <source>
        <dbReference type="EMBL" id="TCS36342.1"/>
    </source>
</evidence>
<reference evidence="1 2" key="1">
    <citation type="submission" date="2019-03" db="EMBL/GenBank/DDBJ databases">
        <title>Genomic Encyclopedia of Type Strains, Phase IV (KMG-IV): sequencing the most valuable type-strain genomes for metagenomic binning, comparative biology and taxonomic classification.</title>
        <authorList>
            <person name="Goeker M."/>
        </authorList>
    </citation>
    <scope>NUCLEOTIDE SEQUENCE [LARGE SCALE GENOMIC DNA]</scope>
    <source>
        <strain evidence="1 2">DSM 7445</strain>
    </source>
</reference>
<evidence type="ECO:0000313" key="2">
    <source>
        <dbReference type="Proteomes" id="UP000295382"/>
    </source>
</evidence>
<comment type="caution">
    <text evidence="1">The sequence shown here is derived from an EMBL/GenBank/DDBJ whole genome shotgun (WGS) entry which is preliminary data.</text>
</comment>
<sequence>MDIDDVPQEGNATLSGLRKAVYARDEKGEIVAVASRGWEVEEIVTQQAVDAMKEQANATLARARAGLSSPLEYWMHEKRMDVALLAQSTGLWQWRVRRHLRLERFNKLSDKLLSIYAEALGMRVDQLKSLP</sequence>
<protein>
    <submittedName>
        <fullName evidence="1">Uncharacterized protein</fullName>
    </submittedName>
</protein>
<dbReference type="EMBL" id="SLZQ01000007">
    <property type="protein sequence ID" value="TCS36342.1"/>
    <property type="molecule type" value="Genomic_DNA"/>
</dbReference>
<proteinExistence type="predicted"/>
<dbReference type="AlphaFoldDB" id="A0A4R3HTG8"/>
<gene>
    <name evidence="1" type="ORF">EDC30_107159</name>
</gene>
<accession>A0A4R3HTG8</accession>
<dbReference type="Proteomes" id="UP000295382">
    <property type="component" value="Unassembled WGS sequence"/>
</dbReference>
<organism evidence="1 2">
    <name type="scientific">Paucimonas lemoignei</name>
    <name type="common">Pseudomonas lemoignei</name>
    <dbReference type="NCBI Taxonomy" id="29443"/>
    <lineage>
        <taxon>Bacteria</taxon>
        <taxon>Pseudomonadati</taxon>
        <taxon>Pseudomonadota</taxon>
        <taxon>Betaproteobacteria</taxon>
        <taxon>Burkholderiales</taxon>
        <taxon>Burkholderiaceae</taxon>
        <taxon>Paucimonas</taxon>
    </lineage>
</organism>
<dbReference type="RefSeq" id="WP_132259165.1">
    <property type="nucleotide sequence ID" value="NZ_SLZQ01000007.1"/>
</dbReference>
<keyword evidence="2" id="KW-1185">Reference proteome</keyword>
<dbReference type="OrthoDB" id="9180239at2"/>